<dbReference type="EMBL" id="CP045798">
    <property type="protein sequence ID" value="QNB47863.1"/>
    <property type="molecule type" value="Genomic_DNA"/>
</dbReference>
<dbReference type="AlphaFoldDB" id="A0A7G6E709"/>
<reference evidence="1 2" key="1">
    <citation type="journal article" date="2019" name="Front. Microbiol.">
        <title>Thermoanaerosceptrum fracticalcis gen. nov. sp. nov., a Novel Fumarate-Fermenting Microorganism From a Deep Fractured Carbonate Aquifer of the US Great Basin.</title>
        <authorList>
            <person name="Hamilton-Brehm S.D."/>
            <person name="Stewart L.E."/>
            <person name="Zavarin M."/>
            <person name="Caldwell M."/>
            <person name="Lawson P.A."/>
            <person name="Onstott T.C."/>
            <person name="Grzymski J."/>
            <person name="Neveux I."/>
            <person name="Lollar B.S."/>
            <person name="Russell C.E."/>
            <person name="Moser D.P."/>
        </authorList>
    </citation>
    <scope>NUCLEOTIDE SEQUENCE [LARGE SCALE GENOMIC DNA]</scope>
    <source>
        <strain evidence="1 2">DRI-13</strain>
    </source>
</reference>
<accession>A0A7G6E709</accession>
<protein>
    <submittedName>
        <fullName evidence="1">Uncharacterized protein</fullName>
    </submittedName>
</protein>
<dbReference type="Proteomes" id="UP000515847">
    <property type="component" value="Chromosome"/>
</dbReference>
<dbReference type="KEGG" id="tfr:BR63_17325"/>
<organism evidence="1 2">
    <name type="scientific">Thermanaerosceptrum fracticalcis</name>
    <dbReference type="NCBI Taxonomy" id="1712410"/>
    <lineage>
        <taxon>Bacteria</taxon>
        <taxon>Bacillati</taxon>
        <taxon>Bacillota</taxon>
        <taxon>Clostridia</taxon>
        <taxon>Eubacteriales</taxon>
        <taxon>Peptococcaceae</taxon>
        <taxon>Thermanaerosceptrum</taxon>
    </lineage>
</organism>
<dbReference type="RefSeq" id="WP_034421138.1">
    <property type="nucleotide sequence ID" value="NZ_CP045798.1"/>
</dbReference>
<keyword evidence="2" id="KW-1185">Reference proteome</keyword>
<gene>
    <name evidence="1" type="ORF">BR63_17325</name>
</gene>
<sequence length="65" mass="7485">MRQENRPRVALEWIFEDIRVMAGDAELSQITLFSVFMELVECIRVKSLVEVVFVLKAGVEIGEML</sequence>
<evidence type="ECO:0000313" key="2">
    <source>
        <dbReference type="Proteomes" id="UP000515847"/>
    </source>
</evidence>
<evidence type="ECO:0000313" key="1">
    <source>
        <dbReference type="EMBL" id="QNB47863.1"/>
    </source>
</evidence>
<proteinExistence type="predicted"/>
<name>A0A7G6E709_THEFR</name>
<dbReference type="OrthoDB" id="9769353at2"/>